<dbReference type="Pfam" id="PF01256">
    <property type="entry name" value="Carb_kinase"/>
    <property type="match status" value="1"/>
</dbReference>
<name>M1Z090_NITG3</name>
<evidence type="ECO:0000256" key="4">
    <source>
        <dbReference type="ARBA" id="ARBA00023027"/>
    </source>
</evidence>
<dbReference type="GO" id="GO:0052856">
    <property type="term" value="F:NAD(P)HX epimerase activity"/>
    <property type="evidence" value="ECO:0007669"/>
    <property type="project" value="TreeGrafter"/>
</dbReference>
<dbReference type="EC" id="4.2.1.-" evidence="7"/>
<gene>
    <name evidence="7" type="ORF">NITGR_650033</name>
</gene>
<dbReference type="PANTHER" id="PTHR12592:SF0">
    <property type="entry name" value="ATP-DEPENDENT (S)-NAD(P)H-HYDRATE DEHYDRATASE"/>
    <property type="match status" value="1"/>
</dbReference>
<evidence type="ECO:0000313" key="7">
    <source>
        <dbReference type="EMBL" id="CCQ91408.1"/>
    </source>
</evidence>
<organism evidence="7 8">
    <name type="scientific">Nitrospina gracilis (strain 3/211)</name>
    <dbReference type="NCBI Taxonomy" id="1266370"/>
    <lineage>
        <taxon>Bacteria</taxon>
        <taxon>Pseudomonadati</taxon>
        <taxon>Nitrospinota/Tectimicrobiota group</taxon>
        <taxon>Nitrospinota</taxon>
        <taxon>Nitrospinia</taxon>
        <taxon>Nitrospinales</taxon>
        <taxon>Nitrospinaceae</taxon>
        <taxon>Nitrospina</taxon>
    </lineage>
</organism>
<keyword evidence="7" id="KW-0413">Isomerase</keyword>
<keyword evidence="1" id="KW-0547">Nucleotide-binding</keyword>
<evidence type="ECO:0000256" key="2">
    <source>
        <dbReference type="ARBA" id="ARBA00022840"/>
    </source>
</evidence>
<dbReference type="InParanoid" id="M1Z090"/>
<dbReference type="PROSITE" id="PS01050">
    <property type="entry name" value="YJEF_C_2"/>
    <property type="match status" value="1"/>
</dbReference>
<dbReference type="GO" id="GO:0052855">
    <property type="term" value="F:ADP-dependent NAD(P)H-hydrate dehydratase activity"/>
    <property type="evidence" value="ECO:0007669"/>
    <property type="project" value="TreeGrafter"/>
</dbReference>
<dbReference type="NCBIfam" id="TIGR00196">
    <property type="entry name" value="yjeF_cterm"/>
    <property type="match status" value="1"/>
</dbReference>
<dbReference type="EC" id="5.1.99.-" evidence="7"/>
<keyword evidence="2" id="KW-0067">ATP-binding</keyword>
<dbReference type="CDD" id="cd01171">
    <property type="entry name" value="YXKO-related"/>
    <property type="match status" value="1"/>
</dbReference>
<feature type="domain" description="YjeF C-terminal" evidence="6">
    <location>
        <begin position="1"/>
        <end position="196"/>
    </location>
</feature>
<comment type="caution">
    <text evidence="7">The sequence shown here is derived from an EMBL/GenBank/DDBJ whole genome shotgun (WGS) entry which is preliminary data.</text>
</comment>
<proteinExistence type="predicted"/>
<dbReference type="SUPFAM" id="SSF53613">
    <property type="entry name" value="Ribokinase-like"/>
    <property type="match status" value="1"/>
</dbReference>
<dbReference type="STRING" id="1266370.NITGR_650033"/>
<dbReference type="AlphaFoldDB" id="M1Z090"/>
<keyword evidence="4" id="KW-0520">NAD</keyword>
<dbReference type="GO" id="GO:0005524">
    <property type="term" value="F:ATP binding"/>
    <property type="evidence" value="ECO:0007669"/>
    <property type="project" value="UniProtKB-KW"/>
</dbReference>
<evidence type="ECO:0000256" key="1">
    <source>
        <dbReference type="ARBA" id="ARBA00022741"/>
    </source>
</evidence>
<dbReference type="PANTHER" id="PTHR12592">
    <property type="entry name" value="ATP-DEPENDENT (S)-NAD(P)H-HYDRATE DEHYDRATASE FAMILY MEMBER"/>
    <property type="match status" value="1"/>
</dbReference>
<evidence type="ECO:0000256" key="5">
    <source>
        <dbReference type="ARBA" id="ARBA00023239"/>
    </source>
</evidence>
<accession>M1Z090</accession>
<evidence type="ECO:0000259" key="6">
    <source>
        <dbReference type="PROSITE" id="PS51383"/>
    </source>
</evidence>
<evidence type="ECO:0000313" key="8">
    <source>
        <dbReference type="Proteomes" id="UP000011704"/>
    </source>
</evidence>
<keyword evidence="3" id="KW-0521">NADP</keyword>
<protein>
    <submittedName>
        <fullName evidence="7">Putative bifunctional NAD(P)H-hydrate repair enzyme Nnr (Fragment, part 2)</fullName>
        <ecNumber evidence="7">4.2.1.-</ecNumber>
        <ecNumber evidence="7">5.1.99.-</ecNumber>
    </submittedName>
</protein>
<sequence length="198" mass="20263">VDLCLSHLKNKSALAIGPGLSTHKGALAFLEALLPQIACPVVIDADGLNGLAKLPGVLDRIQTEAVLTPHPKEMARLINATTKTVQSRRLDTAREFALAHGVTVLLKGAPTLVALADGRIRINPTGNPGMATGGTGDVLTGMIAGFLAQGLSGPDAAIAGAYLHGLAGDRVAAEMSETSLIAGDLLKALPQTLQQVQS</sequence>
<keyword evidence="5 7" id="KW-0456">Lyase</keyword>
<dbReference type="InterPro" id="IPR000631">
    <property type="entry name" value="CARKD"/>
</dbReference>
<evidence type="ECO:0000256" key="3">
    <source>
        <dbReference type="ARBA" id="ARBA00022857"/>
    </source>
</evidence>
<dbReference type="InterPro" id="IPR029056">
    <property type="entry name" value="Ribokinase-like"/>
</dbReference>
<dbReference type="PROSITE" id="PS51383">
    <property type="entry name" value="YJEF_C_3"/>
    <property type="match status" value="1"/>
</dbReference>
<dbReference type="GO" id="GO:0110051">
    <property type="term" value="P:metabolite repair"/>
    <property type="evidence" value="ECO:0007669"/>
    <property type="project" value="TreeGrafter"/>
</dbReference>
<dbReference type="Proteomes" id="UP000011704">
    <property type="component" value="Unassembled WGS sequence"/>
</dbReference>
<dbReference type="InterPro" id="IPR017953">
    <property type="entry name" value="Carbohydrate_kinase_pred_CS"/>
</dbReference>
<reference evidence="7 8" key="1">
    <citation type="journal article" date="2013" name="Front. Microbiol.">
        <title>The genome of Nitrospina gracilis illuminates the metabolism and evolution of the major marine nitrite oxidizer.</title>
        <authorList>
            <person name="Luecker S."/>
            <person name="Nowka B."/>
            <person name="Rattei T."/>
            <person name="Spieck E."/>
            <person name="and Daims H."/>
        </authorList>
    </citation>
    <scope>NUCLEOTIDE SEQUENCE [LARGE SCALE GENOMIC DNA]</scope>
    <source>
        <strain evidence="7 8">3/211</strain>
    </source>
</reference>
<feature type="non-terminal residue" evidence="7">
    <location>
        <position position="1"/>
    </location>
</feature>
<keyword evidence="8" id="KW-1185">Reference proteome</keyword>
<dbReference type="EMBL" id="CAQJ01000072">
    <property type="protein sequence ID" value="CCQ91408.1"/>
    <property type="molecule type" value="Genomic_DNA"/>
</dbReference>
<dbReference type="Gene3D" id="3.40.1190.20">
    <property type="match status" value="1"/>
</dbReference>
<dbReference type="HOGENOM" id="CLU_024853_2_5_0"/>